<protein>
    <submittedName>
        <fullName evidence="2">Uncharacterized protein</fullName>
    </submittedName>
</protein>
<dbReference type="EMBL" id="JACHIR010000001">
    <property type="protein sequence ID" value="MBB5889135.1"/>
    <property type="molecule type" value="Genomic_DNA"/>
</dbReference>
<sequence>MTFWVTTTWYPVANANPAARKNRCRAIRSVPRIRYHVPGVLTRVWMLSPSSTAKSTPTTAHQTHDPGPSPR</sequence>
<feature type="region of interest" description="Disordered" evidence="1">
    <location>
        <begin position="48"/>
        <end position="71"/>
    </location>
</feature>
<reference evidence="2 3" key="1">
    <citation type="submission" date="2020-08" db="EMBL/GenBank/DDBJ databases">
        <title>Sequencing the genomes of 1000 actinobacteria strains.</title>
        <authorList>
            <person name="Klenk H.-P."/>
        </authorList>
    </citation>
    <scope>NUCLEOTIDE SEQUENCE [LARGE SCALE GENOMIC DNA]</scope>
    <source>
        <strain evidence="2 3">DSM 43851</strain>
    </source>
</reference>
<evidence type="ECO:0000256" key="1">
    <source>
        <dbReference type="SAM" id="MobiDB-lite"/>
    </source>
</evidence>
<dbReference type="Proteomes" id="UP000585638">
    <property type="component" value="Unassembled WGS sequence"/>
</dbReference>
<comment type="caution">
    <text evidence="2">The sequence shown here is derived from an EMBL/GenBank/DDBJ whole genome shotgun (WGS) entry which is preliminary data.</text>
</comment>
<proteinExistence type="predicted"/>
<accession>A0A7W9KAV6</accession>
<keyword evidence="3" id="KW-1185">Reference proteome</keyword>
<feature type="compositionally biased region" description="Low complexity" evidence="1">
    <location>
        <begin position="48"/>
        <end position="60"/>
    </location>
</feature>
<dbReference type="AlphaFoldDB" id="A0A7W9KAV6"/>
<organism evidence="2 3">
    <name type="scientific">Kutzneria kofuensis</name>
    <dbReference type="NCBI Taxonomy" id="103725"/>
    <lineage>
        <taxon>Bacteria</taxon>
        <taxon>Bacillati</taxon>
        <taxon>Actinomycetota</taxon>
        <taxon>Actinomycetes</taxon>
        <taxon>Pseudonocardiales</taxon>
        <taxon>Pseudonocardiaceae</taxon>
        <taxon>Kutzneria</taxon>
    </lineage>
</organism>
<name>A0A7W9KAV6_9PSEU</name>
<evidence type="ECO:0000313" key="3">
    <source>
        <dbReference type="Proteomes" id="UP000585638"/>
    </source>
</evidence>
<evidence type="ECO:0000313" key="2">
    <source>
        <dbReference type="EMBL" id="MBB5889135.1"/>
    </source>
</evidence>
<gene>
    <name evidence="2" type="ORF">BJ998_000331</name>
</gene>